<dbReference type="PANTHER" id="PTHR42804">
    <property type="entry name" value="ALDEHYDE DEHYDROGENASE"/>
    <property type="match status" value="1"/>
</dbReference>
<evidence type="ECO:0000259" key="3">
    <source>
        <dbReference type="Pfam" id="PF00171"/>
    </source>
</evidence>
<evidence type="ECO:0000313" key="4">
    <source>
        <dbReference type="EMBL" id="GGF86670.1"/>
    </source>
</evidence>
<proteinExistence type="inferred from homology"/>
<comment type="similarity">
    <text evidence="1">Belongs to the aldehyde dehydrogenase family.</text>
</comment>
<gene>
    <name evidence="4" type="ORF">GCM10011365_04630</name>
</gene>
<organism evidence="4 5">
    <name type="scientific">Marinicella pacifica</name>
    <dbReference type="NCBI Taxonomy" id="1171543"/>
    <lineage>
        <taxon>Bacteria</taxon>
        <taxon>Pseudomonadati</taxon>
        <taxon>Pseudomonadota</taxon>
        <taxon>Gammaproteobacteria</taxon>
        <taxon>Lysobacterales</taxon>
        <taxon>Marinicellaceae</taxon>
        <taxon>Marinicella</taxon>
    </lineage>
</organism>
<feature type="domain" description="Aldehyde dehydrogenase" evidence="3">
    <location>
        <begin position="13"/>
        <end position="473"/>
    </location>
</feature>
<reference evidence="4" key="1">
    <citation type="journal article" date="2014" name="Int. J. Syst. Evol. Microbiol.">
        <title>Complete genome sequence of Corynebacterium casei LMG S-19264T (=DSM 44701T), isolated from a smear-ripened cheese.</title>
        <authorList>
            <consortium name="US DOE Joint Genome Institute (JGI-PGF)"/>
            <person name="Walter F."/>
            <person name="Albersmeier A."/>
            <person name="Kalinowski J."/>
            <person name="Ruckert C."/>
        </authorList>
    </citation>
    <scope>NUCLEOTIDE SEQUENCE</scope>
    <source>
        <strain evidence="4">CGMCC 1.12181</strain>
    </source>
</reference>
<dbReference type="InterPro" id="IPR016161">
    <property type="entry name" value="Ald_DH/histidinol_DH"/>
</dbReference>
<dbReference type="GO" id="GO:0016620">
    <property type="term" value="F:oxidoreductase activity, acting on the aldehyde or oxo group of donors, NAD or NADP as acceptor"/>
    <property type="evidence" value="ECO:0007669"/>
    <property type="project" value="InterPro"/>
</dbReference>
<keyword evidence="5" id="KW-1185">Reference proteome</keyword>
<dbReference type="AlphaFoldDB" id="A0A917CFW6"/>
<sequence>MRDYRQFYINGNWQSAENRDVIDVINPATEEVAGHIAAGQPSDVDAAVQAAQAAFQSFSQTNRKTRIDLLSRICEVYQKRQDDIAAAITEEMGAPGWLAGDYQAKSGYGHLKTALNVLKDFEFDKTYANHTERYEPIGVCGLITPWNWPMNQIACKLAPTLATGNTVVWKPSEVAPFSAKILMEVLHEAGVPAGVVNMIHGDGPTVGSAISKHPDIAMVSFTGSTRAGIEVAKDAANSIKRVTQELGGKSANIILDDLSTEQFAKAVAGGAKALCLNSGQNCNAPSRLFVPIARQEEAEDIIKKTLEKIHVGDPTSATTFTGPVVSESQWQRIQDYLQKGLNEGARLITGGPGKPAGLNKGYYVKPTAFSDVENDMTIAREEIFGPVLTVLTYEDDEEAIELANDNDYGLSGYVSGADENRVNHIANHLRAGVIHINGAMMQGTEPFGGYKHSGNGRERGETGFYEYLETKAILRKA</sequence>
<protein>
    <submittedName>
        <fullName evidence="4">Aldehyde dehydrogenase</fullName>
    </submittedName>
</protein>
<dbReference type="Proteomes" id="UP000605253">
    <property type="component" value="Unassembled WGS sequence"/>
</dbReference>
<dbReference type="RefSeq" id="WP_188364069.1">
    <property type="nucleotide sequence ID" value="NZ_BAABJF010000032.1"/>
</dbReference>
<reference evidence="4" key="2">
    <citation type="submission" date="2020-09" db="EMBL/GenBank/DDBJ databases">
        <authorList>
            <person name="Sun Q."/>
            <person name="Zhou Y."/>
        </authorList>
    </citation>
    <scope>NUCLEOTIDE SEQUENCE</scope>
    <source>
        <strain evidence="4">CGMCC 1.12181</strain>
    </source>
</reference>
<dbReference type="EMBL" id="BMEO01000002">
    <property type="protein sequence ID" value="GGF86670.1"/>
    <property type="molecule type" value="Genomic_DNA"/>
</dbReference>
<evidence type="ECO:0000313" key="5">
    <source>
        <dbReference type="Proteomes" id="UP000605253"/>
    </source>
</evidence>
<dbReference type="InterPro" id="IPR016162">
    <property type="entry name" value="Ald_DH_N"/>
</dbReference>
<evidence type="ECO:0000256" key="1">
    <source>
        <dbReference type="ARBA" id="ARBA00009986"/>
    </source>
</evidence>
<evidence type="ECO:0000256" key="2">
    <source>
        <dbReference type="ARBA" id="ARBA00023002"/>
    </source>
</evidence>
<dbReference type="InterPro" id="IPR015590">
    <property type="entry name" value="Aldehyde_DH_dom"/>
</dbReference>
<dbReference type="Pfam" id="PF00171">
    <property type="entry name" value="Aldedh"/>
    <property type="match status" value="1"/>
</dbReference>
<dbReference type="Gene3D" id="3.40.309.10">
    <property type="entry name" value="Aldehyde Dehydrogenase, Chain A, domain 2"/>
    <property type="match status" value="1"/>
</dbReference>
<keyword evidence="2" id="KW-0560">Oxidoreductase</keyword>
<dbReference type="SUPFAM" id="SSF53720">
    <property type="entry name" value="ALDH-like"/>
    <property type="match status" value="1"/>
</dbReference>
<name>A0A917CFW6_9GAMM</name>
<dbReference type="CDD" id="cd07138">
    <property type="entry name" value="ALDH_CddD_SSP0762"/>
    <property type="match status" value="1"/>
</dbReference>
<accession>A0A917CFW6</accession>
<dbReference type="Gene3D" id="3.40.605.10">
    <property type="entry name" value="Aldehyde Dehydrogenase, Chain A, domain 1"/>
    <property type="match status" value="1"/>
</dbReference>
<comment type="caution">
    <text evidence="4">The sequence shown here is derived from an EMBL/GenBank/DDBJ whole genome shotgun (WGS) entry which is preliminary data.</text>
</comment>
<dbReference type="FunFam" id="3.40.605.10:FF:000007">
    <property type="entry name" value="NAD/NADP-dependent betaine aldehyde dehydrogenase"/>
    <property type="match status" value="1"/>
</dbReference>
<dbReference type="PANTHER" id="PTHR42804:SF1">
    <property type="entry name" value="ALDEHYDE DEHYDROGENASE-RELATED"/>
    <property type="match status" value="1"/>
</dbReference>
<dbReference type="InterPro" id="IPR016163">
    <property type="entry name" value="Ald_DH_C"/>
</dbReference>